<feature type="chain" id="PRO_5036742578" evidence="5">
    <location>
        <begin position="25"/>
        <end position="215"/>
    </location>
</feature>
<organism evidence="7 8">
    <name type="scientific">Undibacterium rugosum</name>
    <dbReference type="NCBI Taxonomy" id="2762291"/>
    <lineage>
        <taxon>Bacteria</taxon>
        <taxon>Pseudomonadati</taxon>
        <taxon>Pseudomonadota</taxon>
        <taxon>Betaproteobacteria</taxon>
        <taxon>Burkholderiales</taxon>
        <taxon>Oxalobacteraceae</taxon>
        <taxon>Undibacterium</taxon>
    </lineage>
</organism>
<protein>
    <submittedName>
        <fullName evidence="7">TonB family protein</fullName>
    </submittedName>
</protein>
<evidence type="ECO:0000259" key="6">
    <source>
        <dbReference type="PROSITE" id="PS52015"/>
    </source>
</evidence>
<dbReference type="AlphaFoldDB" id="A0A923I1I9"/>
<dbReference type="EMBL" id="JACOGG010000012">
    <property type="protein sequence ID" value="MBC3936083.1"/>
    <property type="molecule type" value="Genomic_DNA"/>
</dbReference>
<keyword evidence="2" id="KW-0812">Transmembrane</keyword>
<proteinExistence type="predicted"/>
<dbReference type="RefSeq" id="WP_186881648.1">
    <property type="nucleotide sequence ID" value="NZ_JACOGG010000012.1"/>
</dbReference>
<sequence length="215" mass="22731">MSITANTVALLAFMSCLTATLVQAQEPNTATMISANLPGPLDVEKNCPIGPYPKKAREAGMSGMAKLKLAIGANGKVESFELTRSSGWKLLDSMAIQAVDGCQAYPAGNYTPASKTISYNWNFTGSRDVQLKPDTCPESALVRLAQENEQGVGIVVGTYVNSMGVTSQQALLQWDIGDAGAEAEALRVAKSCQFEAAVSQGRTVGSGVSLRFFKK</sequence>
<dbReference type="SUPFAM" id="SSF74653">
    <property type="entry name" value="TolA/TonB C-terminal domain"/>
    <property type="match status" value="1"/>
</dbReference>
<evidence type="ECO:0000313" key="7">
    <source>
        <dbReference type="EMBL" id="MBC3936083.1"/>
    </source>
</evidence>
<dbReference type="Gene3D" id="3.30.1150.10">
    <property type="match status" value="1"/>
</dbReference>
<keyword evidence="3" id="KW-1133">Transmembrane helix</keyword>
<evidence type="ECO:0000256" key="5">
    <source>
        <dbReference type="SAM" id="SignalP"/>
    </source>
</evidence>
<dbReference type="GO" id="GO:0055085">
    <property type="term" value="P:transmembrane transport"/>
    <property type="evidence" value="ECO:0007669"/>
    <property type="project" value="InterPro"/>
</dbReference>
<dbReference type="PROSITE" id="PS52015">
    <property type="entry name" value="TONB_CTD"/>
    <property type="match status" value="1"/>
</dbReference>
<reference evidence="7" key="1">
    <citation type="submission" date="2020-08" db="EMBL/GenBank/DDBJ databases">
        <title>Novel species isolated from subtropical streams in China.</title>
        <authorList>
            <person name="Lu H."/>
        </authorList>
    </citation>
    <scope>NUCLEOTIDE SEQUENCE</scope>
    <source>
        <strain evidence="7">CY7W</strain>
    </source>
</reference>
<accession>A0A923I1I9</accession>
<comment type="subcellular location">
    <subcellularLocation>
        <location evidence="1">Membrane</location>
        <topology evidence="1">Single-pass membrane protein</topology>
    </subcellularLocation>
</comment>
<evidence type="ECO:0000256" key="4">
    <source>
        <dbReference type="ARBA" id="ARBA00023136"/>
    </source>
</evidence>
<feature type="signal peptide" evidence="5">
    <location>
        <begin position="1"/>
        <end position="24"/>
    </location>
</feature>
<gene>
    <name evidence="7" type="ORF">H8K47_11980</name>
</gene>
<dbReference type="GO" id="GO:0016020">
    <property type="term" value="C:membrane"/>
    <property type="evidence" value="ECO:0007669"/>
    <property type="project" value="UniProtKB-SubCell"/>
</dbReference>
<keyword evidence="5" id="KW-0732">Signal</keyword>
<comment type="caution">
    <text evidence="7">The sequence shown here is derived from an EMBL/GenBank/DDBJ whole genome shotgun (WGS) entry which is preliminary data.</text>
</comment>
<evidence type="ECO:0000313" key="8">
    <source>
        <dbReference type="Proteomes" id="UP000612361"/>
    </source>
</evidence>
<dbReference type="InterPro" id="IPR037682">
    <property type="entry name" value="TonB_C"/>
</dbReference>
<keyword evidence="4" id="KW-0472">Membrane</keyword>
<name>A0A923I1I9_9BURK</name>
<evidence type="ECO:0000256" key="1">
    <source>
        <dbReference type="ARBA" id="ARBA00004167"/>
    </source>
</evidence>
<dbReference type="Proteomes" id="UP000612361">
    <property type="component" value="Unassembled WGS sequence"/>
</dbReference>
<feature type="domain" description="TonB C-terminal" evidence="6">
    <location>
        <begin position="37"/>
        <end position="130"/>
    </location>
</feature>
<keyword evidence="8" id="KW-1185">Reference proteome</keyword>
<dbReference type="Pfam" id="PF03544">
    <property type="entry name" value="TonB_C"/>
    <property type="match status" value="1"/>
</dbReference>
<dbReference type="NCBIfam" id="TIGR01352">
    <property type="entry name" value="tonB_Cterm"/>
    <property type="match status" value="1"/>
</dbReference>
<evidence type="ECO:0000256" key="2">
    <source>
        <dbReference type="ARBA" id="ARBA00022692"/>
    </source>
</evidence>
<dbReference type="InterPro" id="IPR006260">
    <property type="entry name" value="TonB/TolA_C"/>
</dbReference>
<evidence type="ECO:0000256" key="3">
    <source>
        <dbReference type="ARBA" id="ARBA00022989"/>
    </source>
</evidence>